<comment type="caution">
    <text evidence="1">The sequence shown here is derived from an EMBL/GenBank/DDBJ whole genome shotgun (WGS) entry which is preliminary data.</text>
</comment>
<organism evidence="1 2">
    <name type="scientific">Corchorus olitorius</name>
    <dbReference type="NCBI Taxonomy" id="93759"/>
    <lineage>
        <taxon>Eukaryota</taxon>
        <taxon>Viridiplantae</taxon>
        <taxon>Streptophyta</taxon>
        <taxon>Embryophyta</taxon>
        <taxon>Tracheophyta</taxon>
        <taxon>Spermatophyta</taxon>
        <taxon>Magnoliopsida</taxon>
        <taxon>eudicotyledons</taxon>
        <taxon>Gunneridae</taxon>
        <taxon>Pentapetalae</taxon>
        <taxon>rosids</taxon>
        <taxon>malvids</taxon>
        <taxon>Malvales</taxon>
        <taxon>Malvaceae</taxon>
        <taxon>Grewioideae</taxon>
        <taxon>Apeibeae</taxon>
        <taxon>Corchorus</taxon>
    </lineage>
</organism>
<evidence type="ECO:0000313" key="2">
    <source>
        <dbReference type="Proteomes" id="UP000187203"/>
    </source>
</evidence>
<gene>
    <name evidence="1" type="ORF">COLO4_16147</name>
</gene>
<sequence length="63" mass="6694">MASESKGSATAATIRQIPRVKKRRVEAAVEVDRRRVWGSDGGGGGVSFGMCRKGRGKFGDLAK</sequence>
<name>A0A1R3JJ61_9ROSI</name>
<keyword evidence="2" id="KW-1185">Reference proteome</keyword>
<dbReference type="AlphaFoldDB" id="A0A1R3JJ61"/>
<accession>A0A1R3JJ61</accession>
<reference evidence="2" key="1">
    <citation type="submission" date="2013-09" db="EMBL/GenBank/DDBJ databases">
        <title>Corchorus olitorius genome sequencing.</title>
        <authorList>
            <person name="Alam M."/>
            <person name="Haque M.S."/>
            <person name="Islam M.S."/>
            <person name="Emdad E.M."/>
            <person name="Islam M.M."/>
            <person name="Ahmed B."/>
            <person name="Halim A."/>
            <person name="Hossen Q.M.M."/>
            <person name="Hossain M.Z."/>
            <person name="Ahmed R."/>
            <person name="Khan M.M."/>
            <person name="Islam R."/>
            <person name="Rashid M.M."/>
            <person name="Khan S.A."/>
            <person name="Rahman M.S."/>
            <person name="Alam M."/>
            <person name="Yahiya A.S."/>
            <person name="Khan M.S."/>
            <person name="Azam M.S."/>
            <person name="Haque T."/>
            <person name="Lashkar M.Z.H."/>
            <person name="Akhand A.I."/>
            <person name="Morshed G."/>
            <person name="Roy S."/>
            <person name="Uddin K.S."/>
            <person name="Rabeya T."/>
            <person name="Hossain A.S."/>
            <person name="Chowdhury A."/>
            <person name="Snigdha A.R."/>
            <person name="Mortoza M.S."/>
            <person name="Matin S.A."/>
            <person name="Hoque S.M.E."/>
            <person name="Islam M.K."/>
            <person name="Roy D.K."/>
            <person name="Haider R."/>
            <person name="Moosa M.M."/>
            <person name="Elias S.M."/>
            <person name="Hasan A.M."/>
            <person name="Jahan S."/>
            <person name="Shafiuddin M."/>
            <person name="Mahmood N."/>
            <person name="Shommy N.S."/>
        </authorList>
    </citation>
    <scope>NUCLEOTIDE SEQUENCE [LARGE SCALE GENOMIC DNA]</scope>
    <source>
        <strain evidence="2">cv. O-4</strain>
    </source>
</reference>
<dbReference type="EMBL" id="AWUE01015950">
    <property type="protein sequence ID" value="OMO94896.1"/>
    <property type="molecule type" value="Genomic_DNA"/>
</dbReference>
<evidence type="ECO:0000313" key="1">
    <source>
        <dbReference type="EMBL" id="OMO94896.1"/>
    </source>
</evidence>
<proteinExistence type="predicted"/>
<protein>
    <submittedName>
        <fullName evidence="1">Uncharacterized protein</fullName>
    </submittedName>
</protein>
<dbReference type="Proteomes" id="UP000187203">
    <property type="component" value="Unassembled WGS sequence"/>
</dbReference>